<sequence length="202" mass="23624">MEKQNQIPPGQRPIRKFIYYAALGVPEVKVQEYRLKISGLVKREKEYSYDDLLKMMDVDYVRDFHCVTGWSVMNVRWQGIKLSRLIQEAEPSPDAKWVIFYSLDGYTSVVPLSDAMHEDSILALMMDGKPLSKEEGFPARPFIPHLYGWKSAKWVSGIELVGSYVDGYWEERGYHERGSVWDEERFKGFWGRHSRKSPILPR</sequence>
<dbReference type="Gene3D" id="3.90.420.10">
    <property type="entry name" value="Oxidoreductase, molybdopterin-binding domain"/>
    <property type="match status" value="1"/>
</dbReference>
<dbReference type="EMBL" id="CP049074">
    <property type="protein sequence ID" value="QKR00173.1"/>
    <property type="molecule type" value="Genomic_DNA"/>
</dbReference>
<reference evidence="2 3" key="1">
    <citation type="submission" date="2020-02" db="EMBL/GenBank/DDBJ databases">
        <title>Comparative genome analysis reveals the metabolism and evolution of the thermophilic archaeal genus Metallosphaera.</title>
        <authorList>
            <person name="Jiang C."/>
        </authorList>
    </citation>
    <scope>NUCLEOTIDE SEQUENCE [LARGE SCALE GENOMIC DNA]</scope>
    <source>
        <strain evidence="2 3">Ric-A</strain>
    </source>
</reference>
<dbReference type="RefSeq" id="WP_174630900.1">
    <property type="nucleotide sequence ID" value="NZ_CP049074.1"/>
</dbReference>
<dbReference type="PANTHER" id="PTHR43032">
    <property type="entry name" value="PROTEIN-METHIONINE-SULFOXIDE REDUCTASE"/>
    <property type="match status" value="1"/>
</dbReference>
<dbReference type="Proteomes" id="UP000509301">
    <property type="component" value="Chromosome"/>
</dbReference>
<organism evidence="2 3">
    <name type="scientific">Metallosphaera tengchongensis</name>
    <dbReference type="NCBI Taxonomy" id="1532350"/>
    <lineage>
        <taxon>Archaea</taxon>
        <taxon>Thermoproteota</taxon>
        <taxon>Thermoprotei</taxon>
        <taxon>Sulfolobales</taxon>
        <taxon>Sulfolobaceae</taxon>
        <taxon>Metallosphaera</taxon>
    </lineage>
</organism>
<proteinExistence type="predicted"/>
<accession>A0A6N0NWC2</accession>
<name>A0A6N0NWC2_9CREN</name>
<dbReference type="CDD" id="cd02109">
    <property type="entry name" value="arch_bact_SO_family_Moco"/>
    <property type="match status" value="1"/>
</dbReference>
<dbReference type="OrthoDB" id="24039at2157"/>
<gene>
    <name evidence="2" type="ORF">GWK48_07115</name>
</gene>
<dbReference type="SUPFAM" id="SSF56524">
    <property type="entry name" value="Oxidoreductase molybdopterin-binding domain"/>
    <property type="match status" value="1"/>
</dbReference>
<dbReference type="InterPro" id="IPR000572">
    <property type="entry name" value="OxRdtase_Mopterin-bd_dom"/>
</dbReference>
<dbReference type="AlphaFoldDB" id="A0A6N0NWC2"/>
<keyword evidence="3" id="KW-1185">Reference proteome</keyword>
<dbReference type="PANTHER" id="PTHR43032:SF4">
    <property type="entry name" value="OXIDOREDUCTASE MOLYBDOPTERIN-BINDING DOMAIN-CONTAINING PROTEIN"/>
    <property type="match status" value="1"/>
</dbReference>
<dbReference type="GeneID" id="55641706"/>
<dbReference type="InterPro" id="IPR036374">
    <property type="entry name" value="OxRdtase_Mopterin-bd_sf"/>
</dbReference>
<dbReference type="Pfam" id="PF00174">
    <property type="entry name" value="Oxidored_molyb"/>
    <property type="match status" value="1"/>
</dbReference>
<evidence type="ECO:0000313" key="2">
    <source>
        <dbReference type="EMBL" id="QKR00173.1"/>
    </source>
</evidence>
<feature type="domain" description="Oxidoreductase molybdopterin-binding" evidence="1">
    <location>
        <begin position="23"/>
        <end position="169"/>
    </location>
</feature>
<evidence type="ECO:0000313" key="3">
    <source>
        <dbReference type="Proteomes" id="UP000509301"/>
    </source>
</evidence>
<protein>
    <submittedName>
        <fullName evidence="2">Sulfite oxidase-like oxidoreductase</fullName>
    </submittedName>
</protein>
<evidence type="ECO:0000259" key="1">
    <source>
        <dbReference type="Pfam" id="PF00174"/>
    </source>
</evidence>
<dbReference type="KEGG" id="mten:GWK48_07115"/>